<dbReference type="EMBL" id="JADYXP020000008">
    <property type="protein sequence ID" value="KAL0118271.1"/>
    <property type="molecule type" value="Genomic_DNA"/>
</dbReference>
<evidence type="ECO:0000313" key="2">
    <source>
        <dbReference type="EMBL" id="KAL0118271.1"/>
    </source>
</evidence>
<keyword evidence="3" id="KW-1185">Reference proteome</keyword>
<evidence type="ECO:0008006" key="4">
    <source>
        <dbReference type="Google" id="ProtNLM"/>
    </source>
</evidence>
<organism evidence="2 3">
    <name type="scientific">Cardiocondyla obscurior</name>
    <dbReference type="NCBI Taxonomy" id="286306"/>
    <lineage>
        <taxon>Eukaryota</taxon>
        <taxon>Metazoa</taxon>
        <taxon>Ecdysozoa</taxon>
        <taxon>Arthropoda</taxon>
        <taxon>Hexapoda</taxon>
        <taxon>Insecta</taxon>
        <taxon>Pterygota</taxon>
        <taxon>Neoptera</taxon>
        <taxon>Endopterygota</taxon>
        <taxon>Hymenoptera</taxon>
        <taxon>Apocrita</taxon>
        <taxon>Aculeata</taxon>
        <taxon>Formicoidea</taxon>
        <taxon>Formicidae</taxon>
        <taxon>Myrmicinae</taxon>
        <taxon>Cardiocondyla</taxon>
    </lineage>
</organism>
<comment type="caution">
    <text evidence="2">The sequence shown here is derived from an EMBL/GenBank/DDBJ whole genome shotgun (WGS) entry which is preliminary data.</text>
</comment>
<keyword evidence="1" id="KW-1133">Transmembrane helix</keyword>
<reference evidence="2 3" key="1">
    <citation type="submission" date="2023-03" db="EMBL/GenBank/DDBJ databases">
        <title>High recombination rates correlate with genetic variation in Cardiocondyla obscurior ants.</title>
        <authorList>
            <person name="Errbii M."/>
        </authorList>
    </citation>
    <scope>NUCLEOTIDE SEQUENCE [LARGE SCALE GENOMIC DNA]</scope>
    <source>
        <strain evidence="2">Alpha-2009</strain>
        <tissue evidence="2">Whole body</tissue>
    </source>
</reference>
<feature type="transmembrane region" description="Helical" evidence="1">
    <location>
        <begin position="12"/>
        <end position="35"/>
    </location>
</feature>
<proteinExistence type="predicted"/>
<keyword evidence="1" id="KW-0812">Transmembrane</keyword>
<sequence length="90" mass="10992">MYNIRNKFRAILLYVSIRVTFVHTLPFFVDVVSLYKYSRCFARSLNFIFTQGFVVRKIWRFLSQLRIGWFTTRFRNTCNNFMRAMINSLE</sequence>
<gene>
    <name evidence="2" type="ORF">PUN28_009135</name>
</gene>
<name>A0AAW2FTY6_9HYME</name>
<evidence type="ECO:0000256" key="1">
    <source>
        <dbReference type="SAM" id="Phobius"/>
    </source>
</evidence>
<dbReference type="AlphaFoldDB" id="A0AAW2FTY6"/>
<dbReference type="Proteomes" id="UP001430953">
    <property type="component" value="Unassembled WGS sequence"/>
</dbReference>
<evidence type="ECO:0000313" key="3">
    <source>
        <dbReference type="Proteomes" id="UP001430953"/>
    </source>
</evidence>
<accession>A0AAW2FTY6</accession>
<keyword evidence="1" id="KW-0472">Membrane</keyword>
<protein>
    <recommendedName>
        <fullName evidence="4">Secreted protein</fullName>
    </recommendedName>
</protein>